<dbReference type="PRINTS" id="PR00193">
    <property type="entry name" value="MYOSINHEAVY"/>
</dbReference>
<evidence type="ECO:0000259" key="20">
    <source>
        <dbReference type="PROSITE" id="PS51456"/>
    </source>
</evidence>
<evidence type="ECO:0000256" key="3">
    <source>
        <dbReference type="ARBA" id="ARBA00022468"/>
    </source>
</evidence>
<dbReference type="SUPFAM" id="SSF54236">
    <property type="entry name" value="Ubiquitin-like"/>
    <property type="match status" value="1"/>
</dbReference>
<dbReference type="Gene3D" id="1.10.10.820">
    <property type="match status" value="1"/>
</dbReference>
<keyword evidence="12 15" id="KW-0518">Myosin</keyword>
<dbReference type="PANTHER" id="PTHR46184:SF5">
    <property type="entry name" value="UNCONVENTIONAL MYOSIN-IXA-LIKE"/>
    <property type="match status" value="1"/>
</dbReference>
<dbReference type="InterPro" id="IPR000198">
    <property type="entry name" value="RhoGAP_dom"/>
</dbReference>
<dbReference type="GO" id="GO:0035556">
    <property type="term" value="P:intracellular signal transduction"/>
    <property type="evidence" value="ECO:0007669"/>
    <property type="project" value="InterPro"/>
</dbReference>
<dbReference type="Gene3D" id="1.20.120.720">
    <property type="entry name" value="Myosin VI head, motor domain, U50 subdomain"/>
    <property type="match status" value="1"/>
</dbReference>
<dbReference type="OrthoDB" id="312459at2759"/>
<dbReference type="InterPro" id="IPR027417">
    <property type="entry name" value="P-loop_NTPase"/>
</dbReference>
<evidence type="ECO:0000256" key="6">
    <source>
        <dbReference type="ARBA" id="ARBA00022737"/>
    </source>
</evidence>
<dbReference type="Pfam" id="PF00612">
    <property type="entry name" value="IQ"/>
    <property type="match status" value="4"/>
</dbReference>
<feature type="compositionally biased region" description="Polar residues" evidence="16">
    <location>
        <begin position="2188"/>
        <end position="2210"/>
    </location>
</feature>
<dbReference type="GO" id="GO:0005737">
    <property type="term" value="C:cytoplasm"/>
    <property type="evidence" value="ECO:0007669"/>
    <property type="project" value="UniProtKB-SubCell"/>
</dbReference>
<sequence length="2257" mass="257067">MHSQDTNENSRYVLQVYVGALSVHYEALSVEASKQTSAEEIVTCIAERLGLTGNNYELAEVIGNCKERRLSSHEKPVSLKLLWPKHSDPNFGRFYLREKQTNEPTWYGFDPQVLKEFLSQPENREYPDLCQLPDLNESTLLENLRQRFEAGHIYTYVGSILIAVNPFRFLPIYNPKYVRLYQNQRIGLLLPPHIFAIADNAYYCMLKEKRNQCVVISGESGSGKTESTNFLLHHLTALSQKGSHGSGVEQTILSAGPVLEAFGNAKTAHNNNSSRFGKFIQVNYRENGMVQGAVVQKYLLEKSRIVSQGTYERNYHVFYYLLSGATESEREALHLLPPEKYNYLNAKNLTLENCDEKYEFSRLKQSMEMVGFSPEKQRRLFMVLSAVLLLGNVEFHPKKSAYHHDESVHVKNLDVVHLISELLKVKYETLLAALTSKRVKASDETLIMQYKLPEAIAARDALAKCLYGALFDWIVLQVNHALLSKDQTAVNTNNMGNSISNSIGVLDIFGFEDFSFQNYFEQLCINYANEHLQYYFNLHVFKYEQKEYKREGIKWTDIEFMDNSGCLHLFESKPTGLLCILDDSCNFPGGSNENLLHKFNNIHKDNPFYEKPQKKENAFIIKHYAGKVKYQVAEMREKNLDLMRQDIVSVLKNSNMAFVRELVGADPVAVFRWAILRAFFRGYFAFRSAGMKHRRERTDQSLSKITTKARFRTGNESLVSKRINSTTTFMALNANNEATTNFIHHRVHNSPLHQVTTPPRRSWSTFTFNNKNFPDGKLSYESQQISGDRSSWRNDEIIRSRDGRQDVMARASQIVMKNKSFRPRERPKKGLKNLQSVKTLTAGQNLINNQTAVKTRKQPLTVTAQFQNSLIALMETLNQANPFFIRCIKSNSNKIPNQFDDATVTRQLRYTGMLETVRIRRAGYNVRLTYEEFIQHYRILLPKGLLSSQKDVRDFMNHLMVLNNQHYQLGITKIYMRESEKMRLDIKLHTKIIESIVFIQRWFRGILQRQKFLHQKQAAIIIQANWRMCIAQKKYIFHRACYHGAAITIQAAWRMYVERKKYMNLRRTIILLQAHIRGKLARAKFKQSQPQKHMRDRQKLRSTQSLPVHERSTDVHFEQMKRRTPTPHYSLDAEVELCSEAHESPSHRLSKQKRDQMLDQTEQQIRDLLIYKDEQYQFRKSSVPTIDSYYPSYQTPQSAPSSSITTTSATNYRHNDVLDLGSRVYDVEKAMRRNNNNNDEPPTEAALKRFDITKMPIRRVDSGPSRRDIRFDSKTNVQITPRPTPATDVEIVFVNSNQQSTPSVPNTTPPPIIATSTSSISQSLRSSPYNQQYSLETLPQRRDIVCRSLNEQNFQPPIVYHNQQQQQHNDNVIRSSGPPKGKAAALLGTISETNKHGKKEMTDILSKNKRTKNNMSEEMTSGSYIASKANKLDATLSRRNSDPANKISLLETNRGNDLYQSSTNINIGGHRFRKVTRINKSERCASCDESDSFISEGHRCLDCKILVHTKCIQNGGIKSIKCGAKRSTKRTKKVSEREKISSGAATTPNSKFSGTKEYTDSTDKIISDAKELQLMQDFITQKICKMEGDKVSEVDRVFKQALREFKDNLVAQYSVAHKQNSDSLNIKYRDLIANFEQVIETACGKTDDFPKTMGVNAFRGFMNEFMNSREADKPKMKRKKDKKRKADELVLFNGHVFQLTIMNIATVCENCQQFLLWPIERGLVCINCSFTVHKKCHLKAPMCSKPTSASGNGEGGNNEGGKLFKVPLTQLCASEGNGTKIPIRIDQLITKIEMHGLYAEGLYRKSGLSSKIKELQKKMNEPSNSEIDYESYNVHVLTNVLKTFLRDLPEPLLTFDRYDDFLRAADLSDESDRVQTLLSLIKKLPPAHHALLERIVFHLARVAQREEYNRMSASSLAIVFAPCVLRTNRPLQAQDSLNDISRQTKCMETIITQKMLNIKTTLADIDTLDTAAHTATTRLSTLRSSKVFTQEEFTSTSSRAGRESAEAEEMLLEGHIQEIKKEKALLTSTLPSLARATSDDDLLSTDLDGEGGSLDDLSNKDKDNDSHKISRDSREVSVDSALSSADGCSSSPSGNQRFSTNSSAAGDEEFAVKYNLREQNIDYIPSISRTKQQGVTIIHQQRSSQQSTSRNVVTTCTISPTMMKNGSEGREQRGSDLQRQKPIVMRSISGSGYEQSKKCATSPISSGSASNIGLQRAATTMAAIDTLNINNNNNNNDDDENGRKSKSQSIEDEPIMV</sequence>
<evidence type="ECO:0000259" key="18">
    <source>
        <dbReference type="PROSITE" id="PS50200"/>
    </source>
</evidence>
<feature type="binding site" evidence="15">
    <location>
        <begin position="218"/>
        <end position="225"/>
    </location>
    <ligand>
        <name>ATP</name>
        <dbReference type="ChEBI" id="CHEBI:30616"/>
    </ligand>
</feature>
<dbReference type="Gene3D" id="3.40.850.10">
    <property type="entry name" value="Kinesin motor domain"/>
    <property type="match status" value="2"/>
</dbReference>
<keyword evidence="22" id="KW-1185">Reference proteome</keyword>
<keyword evidence="5" id="KW-0479">Metal-binding</keyword>
<dbReference type="Gene3D" id="6.20.240.20">
    <property type="match status" value="1"/>
</dbReference>
<feature type="compositionally biased region" description="Polar residues" evidence="16">
    <location>
        <begin position="1543"/>
        <end position="1553"/>
    </location>
</feature>
<evidence type="ECO:0000256" key="8">
    <source>
        <dbReference type="ARBA" id="ARBA00022771"/>
    </source>
</evidence>
<gene>
    <name evidence="21" type="ORF">PVAND_003409</name>
</gene>
<keyword evidence="10 15" id="KW-0067">ATP-binding</keyword>
<evidence type="ECO:0000256" key="14">
    <source>
        <dbReference type="ARBA" id="ARBA00023203"/>
    </source>
</evidence>
<feature type="region of interest" description="Actin-binding" evidence="15">
    <location>
        <begin position="870"/>
        <end position="892"/>
    </location>
</feature>
<dbReference type="SUPFAM" id="SSF52540">
    <property type="entry name" value="P-loop containing nucleoside triphosphate hydrolases"/>
    <property type="match status" value="2"/>
</dbReference>
<feature type="compositionally biased region" description="Basic and acidic residues" evidence="16">
    <location>
        <begin position="2057"/>
        <end position="2077"/>
    </location>
</feature>
<dbReference type="PROSITE" id="PS50096">
    <property type="entry name" value="IQ"/>
    <property type="match status" value="4"/>
</dbReference>
<dbReference type="Pfam" id="PF00130">
    <property type="entry name" value="C1_1"/>
    <property type="match status" value="1"/>
</dbReference>
<evidence type="ECO:0000256" key="11">
    <source>
        <dbReference type="ARBA" id="ARBA00023054"/>
    </source>
</evidence>
<comment type="similarity">
    <text evidence="2 15">Belongs to the TRAFAC class myosin-kinesin ATPase superfamily. Myosin family.</text>
</comment>
<keyword evidence="8" id="KW-0863">Zinc-finger</keyword>
<evidence type="ECO:0000256" key="9">
    <source>
        <dbReference type="ARBA" id="ARBA00022833"/>
    </source>
</evidence>
<dbReference type="GO" id="GO:0009888">
    <property type="term" value="P:tissue development"/>
    <property type="evidence" value="ECO:0007669"/>
    <property type="project" value="UniProtKB-ARBA"/>
</dbReference>
<keyword evidence="9" id="KW-0862">Zinc</keyword>
<dbReference type="PROSITE" id="PS51456">
    <property type="entry name" value="MYOSIN_MOTOR"/>
    <property type="match status" value="1"/>
</dbReference>
<dbReference type="GO" id="GO:0008270">
    <property type="term" value="F:zinc ion binding"/>
    <property type="evidence" value="ECO:0007669"/>
    <property type="project" value="UniProtKB-KW"/>
</dbReference>
<dbReference type="GO" id="GO:0048513">
    <property type="term" value="P:animal organ development"/>
    <property type="evidence" value="ECO:0007669"/>
    <property type="project" value="UniProtKB-ARBA"/>
</dbReference>
<evidence type="ECO:0000256" key="15">
    <source>
        <dbReference type="PROSITE-ProRule" id="PRU00782"/>
    </source>
</evidence>
<dbReference type="GO" id="GO:0005096">
    <property type="term" value="F:GTPase activator activity"/>
    <property type="evidence" value="ECO:0007669"/>
    <property type="project" value="UniProtKB-KW"/>
</dbReference>
<dbReference type="CDD" id="cd01385">
    <property type="entry name" value="MYSc_Myo9"/>
    <property type="match status" value="1"/>
</dbReference>
<comment type="caution">
    <text evidence="21">The sequence shown here is derived from an EMBL/GenBank/DDBJ whole genome shotgun (WGS) entry which is preliminary data.</text>
</comment>
<dbReference type="SMART" id="SM00109">
    <property type="entry name" value="C1"/>
    <property type="match status" value="2"/>
</dbReference>
<dbReference type="SMART" id="SM00015">
    <property type="entry name" value="IQ"/>
    <property type="match status" value="4"/>
</dbReference>
<dbReference type="SMART" id="SM00314">
    <property type="entry name" value="RA"/>
    <property type="match status" value="1"/>
</dbReference>
<keyword evidence="14 15" id="KW-0009">Actin-binding</keyword>
<comment type="subcellular location">
    <subcellularLocation>
        <location evidence="1">Cytoplasm</location>
    </subcellularLocation>
</comment>
<feature type="region of interest" description="Disordered" evidence="16">
    <location>
        <begin position="2229"/>
        <end position="2257"/>
    </location>
</feature>
<dbReference type="Gene3D" id="3.10.20.90">
    <property type="entry name" value="Phosphatidylinositol 3-kinase Catalytic Subunit, Chain A, domain 1"/>
    <property type="match status" value="1"/>
</dbReference>
<dbReference type="InterPro" id="IPR046987">
    <property type="entry name" value="Myo9"/>
</dbReference>
<dbReference type="FunFam" id="1.10.10.820:FF:000001">
    <property type="entry name" value="Myosin heavy chain"/>
    <property type="match status" value="1"/>
</dbReference>
<dbReference type="InterPro" id="IPR000159">
    <property type="entry name" value="RA_dom"/>
</dbReference>
<dbReference type="PROSITE" id="PS50238">
    <property type="entry name" value="RHOGAP"/>
    <property type="match status" value="1"/>
</dbReference>
<evidence type="ECO:0000256" key="13">
    <source>
        <dbReference type="ARBA" id="ARBA00023175"/>
    </source>
</evidence>
<evidence type="ECO:0000259" key="17">
    <source>
        <dbReference type="PROSITE" id="PS50081"/>
    </source>
</evidence>
<evidence type="ECO:0000256" key="16">
    <source>
        <dbReference type="SAM" id="MobiDB-lite"/>
    </source>
</evidence>
<keyword evidence="7 15" id="KW-0547">Nucleotide-binding</keyword>
<dbReference type="CDD" id="cd23767">
    <property type="entry name" value="IQCD"/>
    <property type="match status" value="1"/>
</dbReference>
<dbReference type="SMART" id="SM00242">
    <property type="entry name" value="MYSc"/>
    <property type="match status" value="1"/>
</dbReference>
<dbReference type="Pfam" id="PF00063">
    <property type="entry name" value="Myosin_head"/>
    <property type="match status" value="2"/>
</dbReference>
<evidence type="ECO:0000313" key="22">
    <source>
        <dbReference type="Proteomes" id="UP001107558"/>
    </source>
</evidence>
<feature type="region of interest" description="Disordered" evidence="16">
    <location>
        <begin position="2160"/>
        <end position="2210"/>
    </location>
</feature>
<dbReference type="InterPro" id="IPR029071">
    <property type="entry name" value="Ubiquitin-like_domsf"/>
</dbReference>
<dbReference type="InterPro" id="IPR002219">
    <property type="entry name" value="PKC_DAG/PE"/>
</dbReference>
<evidence type="ECO:0000256" key="2">
    <source>
        <dbReference type="ARBA" id="ARBA00008314"/>
    </source>
</evidence>
<keyword evidence="11" id="KW-0175">Coiled coil</keyword>
<dbReference type="Gene3D" id="1.20.5.190">
    <property type="match status" value="2"/>
</dbReference>
<evidence type="ECO:0000259" key="19">
    <source>
        <dbReference type="PROSITE" id="PS50238"/>
    </source>
</evidence>
<dbReference type="PANTHER" id="PTHR46184">
    <property type="entry name" value="UNCONVENTIONAL MYOSIN-IXB-LIKE PROTEIN"/>
    <property type="match status" value="1"/>
</dbReference>
<dbReference type="PROSITE" id="PS00479">
    <property type="entry name" value="ZF_DAG_PE_1"/>
    <property type="match status" value="1"/>
</dbReference>
<dbReference type="InterPro" id="IPR036023">
    <property type="entry name" value="MYSc_Myo9"/>
</dbReference>
<dbReference type="InterPro" id="IPR036961">
    <property type="entry name" value="Kinesin_motor_dom_sf"/>
</dbReference>
<dbReference type="PROSITE" id="PS50200">
    <property type="entry name" value="RA"/>
    <property type="match status" value="1"/>
</dbReference>
<dbReference type="GO" id="GO:0005884">
    <property type="term" value="C:actin filament"/>
    <property type="evidence" value="ECO:0007669"/>
    <property type="project" value="TreeGrafter"/>
</dbReference>
<feature type="domain" description="Phorbol-ester/DAG-type" evidence="17">
    <location>
        <begin position="1694"/>
        <end position="1743"/>
    </location>
</feature>
<dbReference type="GO" id="GO:0048731">
    <property type="term" value="P:system development"/>
    <property type="evidence" value="ECO:0007669"/>
    <property type="project" value="UniProtKB-ARBA"/>
</dbReference>
<evidence type="ECO:0000256" key="7">
    <source>
        <dbReference type="ARBA" id="ARBA00022741"/>
    </source>
</evidence>
<dbReference type="InterPro" id="IPR008936">
    <property type="entry name" value="Rho_GTPase_activation_prot"/>
</dbReference>
<dbReference type="Gene3D" id="1.20.58.530">
    <property type="match status" value="2"/>
</dbReference>
<evidence type="ECO:0000313" key="21">
    <source>
        <dbReference type="EMBL" id="KAG5673351.1"/>
    </source>
</evidence>
<dbReference type="Pfam" id="PF00620">
    <property type="entry name" value="RhoGAP"/>
    <property type="match status" value="1"/>
</dbReference>
<dbReference type="Gene3D" id="1.10.555.10">
    <property type="entry name" value="Rho GTPase activation protein"/>
    <property type="match status" value="1"/>
</dbReference>
<name>A0A9J6BTY1_POLVA</name>
<evidence type="ECO:0000256" key="5">
    <source>
        <dbReference type="ARBA" id="ARBA00022723"/>
    </source>
</evidence>
<feature type="compositionally biased region" description="Low complexity" evidence="16">
    <location>
        <begin position="2079"/>
        <end position="2094"/>
    </location>
</feature>
<dbReference type="InterPro" id="IPR001609">
    <property type="entry name" value="Myosin_head_motor_dom-like"/>
</dbReference>
<dbReference type="EMBL" id="JADBJN010000003">
    <property type="protein sequence ID" value="KAG5673351.1"/>
    <property type="molecule type" value="Genomic_DNA"/>
</dbReference>
<feature type="domain" description="Myosin motor" evidence="20">
    <location>
        <begin position="124"/>
        <end position="989"/>
    </location>
</feature>
<dbReference type="GO" id="GO:0000146">
    <property type="term" value="F:microfilament motor activity"/>
    <property type="evidence" value="ECO:0007669"/>
    <property type="project" value="InterPro"/>
</dbReference>
<dbReference type="InterPro" id="IPR046349">
    <property type="entry name" value="C1-like_sf"/>
</dbReference>
<dbReference type="SUPFAM" id="SSF57889">
    <property type="entry name" value="Cysteine-rich domain"/>
    <property type="match status" value="2"/>
</dbReference>
<evidence type="ECO:0000256" key="4">
    <source>
        <dbReference type="ARBA" id="ARBA00022490"/>
    </source>
</evidence>
<dbReference type="Proteomes" id="UP001107558">
    <property type="component" value="Chromosome 3"/>
</dbReference>
<dbReference type="GO" id="GO:0005524">
    <property type="term" value="F:ATP binding"/>
    <property type="evidence" value="ECO:0007669"/>
    <property type="project" value="UniProtKB-UniRule"/>
</dbReference>
<dbReference type="Pfam" id="PF00788">
    <property type="entry name" value="RA"/>
    <property type="match status" value="1"/>
</dbReference>
<feature type="region of interest" description="Disordered" evidence="16">
    <location>
        <begin position="2041"/>
        <end position="2104"/>
    </location>
</feature>
<protein>
    <submittedName>
        <fullName evidence="21">Uncharacterized protein</fullName>
    </submittedName>
</protein>
<reference evidence="21" key="1">
    <citation type="submission" date="2021-03" db="EMBL/GenBank/DDBJ databases">
        <title>Chromosome level genome of the anhydrobiotic midge Polypedilum vanderplanki.</title>
        <authorList>
            <person name="Yoshida Y."/>
            <person name="Kikawada T."/>
            <person name="Gusev O."/>
        </authorList>
    </citation>
    <scope>NUCLEOTIDE SEQUENCE</scope>
    <source>
        <strain evidence="21">NIAS01</strain>
        <tissue evidence="21">Whole body or cell culture</tissue>
    </source>
</reference>
<dbReference type="GO" id="GO:0051015">
    <property type="term" value="F:actin filament binding"/>
    <property type="evidence" value="ECO:0007669"/>
    <property type="project" value="TreeGrafter"/>
</dbReference>
<dbReference type="CDD" id="cd00029">
    <property type="entry name" value="C1"/>
    <property type="match status" value="1"/>
</dbReference>
<feature type="domain" description="Phorbol-ester/DAG-type" evidence="17">
    <location>
        <begin position="1469"/>
        <end position="1522"/>
    </location>
</feature>
<dbReference type="SUPFAM" id="SSF48350">
    <property type="entry name" value="GTPase activation domain, GAP"/>
    <property type="match status" value="1"/>
</dbReference>
<keyword evidence="13 15" id="KW-0505">Motor protein</keyword>
<evidence type="ECO:0000256" key="10">
    <source>
        <dbReference type="ARBA" id="ARBA00022840"/>
    </source>
</evidence>
<organism evidence="21 22">
    <name type="scientific">Polypedilum vanderplanki</name>
    <name type="common">Sleeping chironomid midge</name>
    <dbReference type="NCBI Taxonomy" id="319348"/>
    <lineage>
        <taxon>Eukaryota</taxon>
        <taxon>Metazoa</taxon>
        <taxon>Ecdysozoa</taxon>
        <taxon>Arthropoda</taxon>
        <taxon>Hexapoda</taxon>
        <taxon>Insecta</taxon>
        <taxon>Pterygota</taxon>
        <taxon>Neoptera</taxon>
        <taxon>Endopterygota</taxon>
        <taxon>Diptera</taxon>
        <taxon>Nematocera</taxon>
        <taxon>Chironomoidea</taxon>
        <taxon>Chironomidae</taxon>
        <taxon>Chironominae</taxon>
        <taxon>Polypedilum</taxon>
        <taxon>Polypedilum</taxon>
    </lineage>
</organism>
<proteinExistence type="inferred from homology"/>
<dbReference type="SMART" id="SM00324">
    <property type="entry name" value="RhoGAP"/>
    <property type="match status" value="1"/>
</dbReference>
<feature type="compositionally biased region" description="Polar residues" evidence="16">
    <location>
        <begin position="2095"/>
        <end position="2104"/>
    </location>
</feature>
<feature type="domain" description="Rho-GAP" evidence="19">
    <location>
        <begin position="1766"/>
        <end position="1958"/>
    </location>
</feature>
<evidence type="ECO:0000256" key="12">
    <source>
        <dbReference type="ARBA" id="ARBA00023123"/>
    </source>
</evidence>
<dbReference type="PROSITE" id="PS50081">
    <property type="entry name" value="ZF_DAG_PE_2"/>
    <property type="match status" value="2"/>
</dbReference>
<keyword evidence="6" id="KW-0677">Repeat</keyword>
<dbReference type="GO" id="GO:0016459">
    <property type="term" value="C:myosin complex"/>
    <property type="evidence" value="ECO:0007669"/>
    <property type="project" value="UniProtKB-KW"/>
</dbReference>
<feature type="region of interest" description="Disordered" evidence="16">
    <location>
        <begin position="1531"/>
        <end position="1556"/>
    </location>
</feature>
<evidence type="ECO:0000256" key="1">
    <source>
        <dbReference type="ARBA" id="ARBA00004496"/>
    </source>
</evidence>
<feature type="compositionally biased region" description="Basic and acidic residues" evidence="16">
    <location>
        <begin position="2167"/>
        <end position="2179"/>
    </location>
</feature>
<feature type="region of interest" description="Disordered" evidence="16">
    <location>
        <begin position="1083"/>
        <end position="1106"/>
    </location>
</feature>
<feature type="domain" description="Ras-associating" evidence="18">
    <location>
        <begin position="10"/>
        <end position="101"/>
    </location>
</feature>
<accession>A0A9J6BTY1</accession>
<dbReference type="InterPro" id="IPR000048">
    <property type="entry name" value="IQ_motif_EF-hand-BS"/>
</dbReference>
<keyword evidence="4" id="KW-0963">Cytoplasm</keyword>
<dbReference type="Gene3D" id="3.30.60.20">
    <property type="match status" value="2"/>
</dbReference>
<dbReference type="FunFam" id="3.40.850.10:FF:000008">
    <property type="entry name" value="Putative unconventional myosin-IXa"/>
    <property type="match status" value="1"/>
</dbReference>
<dbReference type="GO" id="GO:0009653">
    <property type="term" value="P:anatomical structure morphogenesis"/>
    <property type="evidence" value="ECO:0007669"/>
    <property type="project" value="UniProtKB-ARBA"/>
</dbReference>
<keyword evidence="3" id="KW-0343">GTPase activation</keyword>